<sequence length="450" mass="47867">MLFGVFLLLSFWSGCVLASLQIIPGATWTASGLNQHIQAHGGGIIQVGSTYYWAGENKLNGSAFQSINCYSSTDLVNWKFNSYLLTLQSSGDLGPNRVVERPHIMYNAATAKYVMWMHIDSSDYGEAKAGVATSDSVCGTYTYLGASQPLGYQSRDLNVFKDTDGTGYLLTEDRANGLRIDKLSADYTSVVSAVYLFADYEAPAIYKSGSTYFMFASHLSGWDPNDNVYTTATNLSGPWSAWTTFATVGSNTYSSQTAAVVSINGVVMYMGDRWKSSNLMTSTYVWLPLTISGTKATMSNQVNWIINPTAGTWTAGPTETTPEAEASTNTLANGAITLTCSGCSGGAQVGYIGGPSPGGTLTMNGVSSSVATTTSIRIHHTNGDSVQRYANVVVNGVSNILAFLPTADGNTPGTSVLTTALKSGTTNVIQFQSYNSGWAPNIDRIMVPVS</sequence>
<dbReference type="EMBL" id="PHWZ01000108">
    <property type="protein sequence ID" value="TEY70281.1"/>
    <property type="molecule type" value="Genomic_DNA"/>
</dbReference>
<evidence type="ECO:0000313" key="7">
    <source>
        <dbReference type="Proteomes" id="UP000297299"/>
    </source>
</evidence>
<comment type="caution">
    <text evidence="6">The sequence shown here is derived from an EMBL/GenBank/DDBJ whole genome shotgun (WGS) entry which is preliminary data.</text>
</comment>
<dbReference type="CDD" id="cd04081">
    <property type="entry name" value="CBM35_galactosidase-like"/>
    <property type="match status" value="1"/>
</dbReference>
<reference evidence="6 7" key="1">
    <citation type="submission" date="2017-11" db="EMBL/GenBank/DDBJ databases">
        <title>Comparative genomics of Botrytis spp.</title>
        <authorList>
            <person name="Valero-Jimenez C.A."/>
            <person name="Tapia P."/>
            <person name="Veloso J."/>
            <person name="Silva-Moreno E."/>
            <person name="Staats M."/>
            <person name="Valdes J.H."/>
            <person name="Van Kan J.A.L."/>
        </authorList>
    </citation>
    <scope>NUCLEOTIDE SEQUENCE [LARGE SCALE GENOMIC DNA]</scope>
    <source>
        <strain evidence="6 7">MUCL2830</strain>
    </source>
</reference>
<protein>
    <recommendedName>
        <fullName evidence="8">CBM6 domain-containing protein</fullName>
    </recommendedName>
</protein>
<keyword evidence="5" id="KW-0732">Signal</keyword>
<comment type="similarity">
    <text evidence="1 4">Belongs to the glycosyl hydrolase 43 family.</text>
</comment>
<keyword evidence="2 4" id="KW-0378">Hydrolase</keyword>
<dbReference type="STRING" id="38488.A0A4Y8D5Z4"/>
<proteinExistence type="inferred from homology"/>
<evidence type="ECO:0000313" key="6">
    <source>
        <dbReference type="EMBL" id="TEY70281.1"/>
    </source>
</evidence>
<keyword evidence="7" id="KW-1185">Reference proteome</keyword>
<dbReference type="Pfam" id="PF04616">
    <property type="entry name" value="Glyco_hydro_43"/>
    <property type="match status" value="1"/>
</dbReference>
<evidence type="ECO:0000256" key="5">
    <source>
        <dbReference type="SAM" id="SignalP"/>
    </source>
</evidence>
<dbReference type="PANTHER" id="PTHR22925:SF3">
    <property type="entry name" value="GLYCOSYL HYDROLASE FAMILY PROTEIN 43"/>
    <property type="match status" value="1"/>
</dbReference>
<evidence type="ECO:0000256" key="4">
    <source>
        <dbReference type="RuleBase" id="RU361187"/>
    </source>
</evidence>
<evidence type="ECO:0008006" key="8">
    <source>
        <dbReference type="Google" id="ProtNLM"/>
    </source>
</evidence>
<feature type="signal peptide" evidence="5">
    <location>
        <begin position="1"/>
        <end position="18"/>
    </location>
</feature>
<dbReference type="Gene3D" id="2.115.10.20">
    <property type="entry name" value="Glycosyl hydrolase domain, family 43"/>
    <property type="match status" value="1"/>
</dbReference>
<name>A0A4Y8D5Z4_9HELO</name>
<gene>
    <name evidence="6" type="ORF">BOTCAL_0108g00370</name>
</gene>
<evidence type="ECO:0000256" key="3">
    <source>
        <dbReference type="ARBA" id="ARBA00023295"/>
    </source>
</evidence>
<dbReference type="PANTHER" id="PTHR22925">
    <property type="entry name" value="GLYCOSYL HYDROLASE 43 FAMILY MEMBER"/>
    <property type="match status" value="1"/>
</dbReference>
<dbReference type="SUPFAM" id="SSF75005">
    <property type="entry name" value="Arabinanase/levansucrase/invertase"/>
    <property type="match status" value="1"/>
</dbReference>
<dbReference type="OrthoDB" id="9970295at2759"/>
<dbReference type="CDD" id="cd18821">
    <property type="entry name" value="GH43_Pc3Gal43A-like"/>
    <property type="match status" value="1"/>
</dbReference>
<evidence type="ECO:0000256" key="1">
    <source>
        <dbReference type="ARBA" id="ARBA00009865"/>
    </source>
</evidence>
<dbReference type="GO" id="GO:0005975">
    <property type="term" value="P:carbohydrate metabolic process"/>
    <property type="evidence" value="ECO:0007669"/>
    <property type="project" value="InterPro"/>
</dbReference>
<dbReference type="GO" id="GO:0004553">
    <property type="term" value="F:hydrolase activity, hydrolyzing O-glycosyl compounds"/>
    <property type="evidence" value="ECO:0007669"/>
    <property type="project" value="InterPro"/>
</dbReference>
<dbReference type="Gene3D" id="2.60.120.260">
    <property type="entry name" value="Galactose-binding domain-like"/>
    <property type="match status" value="1"/>
</dbReference>
<feature type="chain" id="PRO_5021380338" description="CBM6 domain-containing protein" evidence="5">
    <location>
        <begin position="19"/>
        <end position="450"/>
    </location>
</feature>
<evidence type="ECO:0000256" key="2">
    <source>
        <dbReference type="ARBA" id="ARBA00022801"/>
    </source>
</evidence>
<dbReference type="InterPro" id="IPR006710">
    <property type="entry name" value="Glyco_hydro_43"/>
</dbReference>
<organism evidence="6 7">
    <name type="scientific">Botryotinia calthae</name>
    <dbReference type="NCBI Taxonomy" id="38488"/>
    <lineage>
        <taxon>Eukaryota</taxon>
        <taxon>Fungi</taxon>
        <taxon>Dikarya</taxon>
        <taxon>Ascomycota</taxon>
        <taxon>Pezizomycotina</taxon>
        <taxon>Leotiomycetes</taxon>
        <taxon>Helotiales</taxon>
        <taxon>Sclerotiniaceae</taxon>
        <taxon>Botryotinia</taxon>
    </lineage>
</organism>
<accession>A0A4Y8D5Z4</accession>
<keyword evidence="3 4" id="KW-0326">Glycosidase</keyword>
<dbReference type="InterPro" id="IPR023296">
    <property type="entry name" value="Glyco_hydro_beta-prop_sf"/>
</dbReference>
<dbReference type="Proteomes" id="UP000297299">
    <property type="component" value="Unassembled WGS sequence"/>
</dbReference>
<dbReference type="AlphaFoldDB" id="A0A4Y8D5Z4"/>